<dbReference type="InterPro" id="IPR008969">
    <property type="entry name" value="CarboxyPept-like_regulatory"/>
</dbReference>
<protein>
    <submittedName>
        <fullName evidence="1">Carboxypeptidase regulatory-like domain-containing protein</fullName>
    </submittedName>
</protein>
<reference evidence="1 2" key="1">
    <citation type="submission" date="2021-02" db="EMBL/GenBank/DDBJ databases">
        <title>De Novo genome assembly of isolated myxobacteria.</title>
        <authorList>
            <person name="Stevens D.C."/>
        </authorList>
    </citation>
    <scope>NUCLEOTIDE SEQUENCE [LARGE SCALE GENOMIC DNA]</scope>
    <source>
        <strain evidence="1 2">SCHIC003</strain>
    </source>
</reference>
<dbReference type="RefSeq" id="WP_206714710.1">
    <property type="nucleotide sequence ID" value="NZ_CP071091.1"/>
</dbReference>
<gene>
    <name evidence="1" type="ORF">JY572_32365</name>
</gene>
<proteinExistence type="predicted"/>
<sequence length="227" mass="24375">MIDEVDQRLKSWVGRIAGNAPVYLGVPDRETVEHGVCLYLLELGPAPLSRGGRRTPLQISVCYLVTAGADSPERAHRLLGELVFAALEEAEFEVDLTPVPSAIWAGLRVPPRPGFRLRLAVRRDRPQSVVHHVRFPSVAPLAVAEALLGCVVGPGGKPIAGALVELPALSLATRTDDQGCFRFPRVPPVASVGRLEVRARGELLALGPEVLAAGPQPLLIRLPLKED</sequence>
<dbReference type="SUPFAM" id="SSF49464">
    <property type="entry name" value="Carboxypeptidase regulatory domain-like"/>
    <property type="match status" value="1"/>
</dbReference>
<keyword evidence="2" id="KW-1185">Reference proteome</keyword>
<dbReference type="EMBL" id="CP071091">
    <property type="protein sequence ID" value="QSQ13005.1"/>
    <property type="molecule type" value="Genomic_DNA"/>
</dbReference>
<name>A0ABX7N2P8_9BACT</name>
<evidence type="ECO:0000313" key="2">
    <source>
        <dbReference type="Proteomes" id="UP000663090"/>
    </source>
</evidence>
<organism evidence="1 2">
    <name type="scientific">Myxococcus landrumensis</name>
    <dbReference type="NCBI Taxonomy" id="2813577"/>
    <lineage>
        <taxon>Bacteria</taxon>
        <taxon>Pseudomonadati</taxon>
        <taxon>Myxococcota</taxon>
        <taxon>Myxococcia</taxon>
        <taxon>Myxococcales</taxon>
        <taxon>Cystobacterineae</taxon>
        <taxon>Myxococcaceae</taxon>
        <taxon>Myxococcus</taxon>
    </lineage>
</organism>
<accession>A0ABX7N2P8</accession>
<dbReference type="Proteomes" id="UP000663090">
    <property type="component" value="Chromosome"/>
</dbReference>
<evidence type="ECO:0000313" key="1">
    <source>
        <dbReference type="EMBL" id="QSQ13005.1"/>
    </source>
</evidence>